<organism evidence="5 6">
    <name type="scientific">Roseovarius rhodophyticola</name>
    <dbReference type="NCBI Taxonomy" id="3080827"/>
    <lineage>
        <taxon>Bacteria</taxon>
        <taxon>Pseudomonadati</taxon>
        <taxon>Pseudomonadota</taxon>
        <taxon>Alphaproteobacteria</taxon>
        <taxon>Rhodobacterales</taxon>
        <taxon>Roseobacteraceae</taxon>
        <taxon>Roseovarius</taxon>
    </lineage>
</organism>
<dbReference type="EMBL" id="CP146606">
    <property type="protein sequence ID" value="WYK18682.1"/>
    <property type="molecule type" value="Genomic_DNA"/>
</dbReference>
<sequence length="136" mass="14569">MIDPNGRLPDDAALLQDDGTRRIIVQAVDRPRSAGVTVVRLPLRNDVIDPREIVSALRDEGLSTLLVEGGGITIARFLEAGLLDRLHVGIAPLLIGGGPQSLTLSKPSELLAHAIRPEMRVFSLGTDVMLDCAMQS</sequence>
<accession>A0ABZ2TGA1</accession>
<evidence type="ECO:0000313" key="5">
    <source>
        <dbReference type="EMBL" id="WYK18682.1"/>
    </source>
</evidence>
<dbReference type="Gene3D" id="3.40.430.10">
    <property type="entry name" value="Dihydrofolate Reductase, subunit A"/>
    <property type="match status" value="1"/>
</dbReference>
<keyword evidence="3" id="KW-0560">Oxidoreductase</keyword>
<reference evidence="5 6" key="1">
    <citation type="submission" date="2024-02" db="EMBL/GenBank/DDBJ databases">
        <title>Roseovarius strain W115 nov., isolated from a marine algae.</title>
        <authorList>
            <person name="Lee M.W."/>
            <person name="Lee J.K."/>
            <person name="Kim J.M."/>
            <person name="Choi D.G."/>
            <person name="Baek J.H."/>
            <person name="Bayburt H."/>
            <person name="Jung J.J."/>
            <person name="Han D.M."/>
            <person name="Jeon C.O."/>
        </authorList>
    </citation>
    <scope>NUCLEOTIDE SEQUENCE [LARGE SCALE GENOMIC DNA]</scope>
    <source>
        <strain evidence="5 6">W115</strain>
    </source>
</reference>
<dbReference type="PANTHER" id="PTHR38011">
    <property type="entry name" value="DIHYDROFOLATE REDUCTASE FAMILY PROTEIN (AFU_ORTHOLOGUE AFUA_8G06820)"/>
    <property type="match status" value="1"/>
</dbReference>
<feature type="domain" description="Bacterial bifunctional deaminase-reductase C-terminal" evidence="4">
    <location>
        <begin position="2"/>
        <end position="104"/>
    </location>
</feature>
<gene>
    <name evidence="5" type="ORF">RZS32_001990</name>
</gene>
<name>A0ABZ2TGA1_9RHOB</name>
<proteinExistence type="predicted"/>
<evidence type="ECO:0000256" key="2">
    <source>
        <dbReference type="ARBA" id="ARBA00022857"/>
    </source>
</evidence>
<comment type="pathway">
    <text evidence="1">Cofactor biosynthesis; riboflavin biosynthesis.</text>
</comment>
<dbReference type="RefSeq" id="WP_317055365.1">
    <property type="nucleotide sequence ID" value="NZ_CP146606.1"/>
</dbReference>
<dbReference type="PANTHER" id="PTHR38011:SF7">
    <property type="entry name" value="2,5-DIAMINO-6-RIBOSYLAMINO-4(3H)-PYRIMIDINONE 5'-PHOSPHATE REDUCTASE"/>
    <property type="match status" value="1"/>
</dbReference>
<dbReference type="SUPFAM" id="SSF53597">
    <property type="entry name" value="Dihydrofolate reductase-like"/>
    <property type="match status" value="1"/>
</dbReference>
<keyword evidence="2" id="KW-0521">NADP</keyword>
<protein>
    <submittedName>
        <fullName evidence="5">Dihydrofolate reductase family protein</fullName>
    </submittedName>
</protein>
<dbReference type="InterPro" id="IPR002734">
    <property type="entry name" value="RibDG_C"/>
</dbReference>
<dbReference type="Pfam" id="PF01872">
    <property type="entry name" value="RibD_C"/>
    <property type="match status" value="1"/>
</dbReference>
<evidence type="ECO:0000256" key="3">
    <source>
        <dbReference type="ARBA" id="ARBA00023002"/>
    </source>
</evidence>
<keyword evidence="6" id="KW-1185">Reference proteome</keyword>
<evidence type="ECO:0000259" key="4">
    <source>
        <dbReference type="Pfam" id="PF01872"/>
    </source>
</evidence>
<evidence type="ECO:0000256" key="1">
    <source>
        <dbReference type="ARBA" id="ARBA00005104"/>
    </source>
</evidence>
<dbReference type="InterPro" id="IPR050765">
    <property type="entry name" value="Riboflavin_Biosynth_HTPR"/>
</dbReference>
<dbReference type="InterPro" id="IPR024072">
    <property type="entry name" value="DHFR-like_dom_sf"/>
</dbReference>
<dbReference type="Proteomes" id="UP001281305">
    <property type="component" value="Chromosome"/>
</dbReference>
<evidence type="ECO:0000313" key="6">
    <source>
        <dbReference type="Proteomes" id="UP001281305"/>
    </source>
</evidence>